<evidence type="ECO:0000256" key="5">
    <source>
        <dbReference type="ARBA" id="ARBA00023136"/>
    </source>
</evidence>
<feature type="transmembrane region" description="Helical" evidence="6">
    <location>
        <begin position="44"/>
        <end position="66"/>
    </location>
</feature>
<protein>
    <submittedName>
        <fullName evidence="7">TspO protein</fullName>
    </submittedName>
</protein>
<dbReference type="PANTHER" id="PTHR10057:SF0">
    <property type="entry name" value="TRANSLOCATOR PROTEIN"/>
    <property type="match status" value="1"/>
</dbReference>
<dbReference type="Proteomes" id="UP000177067">
    <property type="component" value="Unassembled WGS sequence"/>
</dbReference>
<dbReference type="EMBL" id="MFPS01000007">
    <property type="protein sequence ID" value="OGH59342.1"/>
    <property type="molecule type" value="Genomic_DNA"/>
</dbReference>
<feature type="transmembrane region" description="Helical" evidence="6">
    <location>
        <begin position="101"/>
        <end position="120"/>
    </location>
</feature>
<dbReference type="InterPro" id="IPR038330">
    <property type="entry name" value="TspO/MBR-related_sf"/>
</dbReference>
<organism evidence="7 8">
    <name type="scientific">Candidatus Magasanikbacteria bacterium RIFCSPHIGHO2_01_FULL_33_34</name>
    <dbReference type="NCBI Taxonomy" id="1798671"/>
    <lineage>
        <taxon>Bacteria</taxon>
        <taxon>Candidatus Magasanikiibacteriota</taxon>
    </lineage>
</organism>
<keyword evidence="5 6" id="KW-0472">Membrane</keyword>
<evidence type="ECO:0000256" key="4">
    <source>
        <dbReference type="ARBA" id="ARBA00022989"/>
    </source>
</evidence>
<dbReference type="PANTHER" id="PTHR10057">
    <property type="entry name" value="PERIPHERAL-TYPE BENZODIAZEPINE RECEPTOR"/>
    <property type="match status" value="1"/>
</dbReference>
<feature type="transmembrane region" description="Helical" evidence="6">
    <location>
        <begin position="12"/>
        <end position="32"/>
    </location>
</feature>
<feature type="transmembrane region" description="Helical" evidence="6">
    <location>
        <begin position="75"/>
        <end position="95"/>
    </location>
</feature>
<reference evidence="7 8" key="1">
    <citation type="journal article" date="2016" name="Nat. Commun.">
        <title>Thousands of microbial genomes shed light on interconnected biogeochemical processes in an aquifer system.</title>
        <authorList>
            <person name="Anantharaman K."/>
            <person name="Brown C.T."/>
            <person name="Hug L.A."/>
            <person name="Sharon I."/>
            <person name="Castelle C.J."/>
            <person name="Probst A.J."/>
            <person name="Thomas B.C."/>
            <person name="Singh A."/>
            <person name="Wilkins M.J."/>
            <person name="Karaoz U."/>
            <person name="Brodie E.L."/>
            <person name="Williams K.H."/>
            <person name="Hubbard S.S."/>
            <person name="Banfield J.F."/>
        </authorList>
    </citation>
    <scope>NUCLEOTIDE SEQUENCE [LARGE SCALE GENOMIC DNA]</scope>
</reference>
<dbReference type="CDD" id="cd15904">
    <property type="entry name" value="TSPO_MBR"/>
    <property type="match status" value="1"/>
</dbReference>
<proteinExistence type="inferred from homology"/>
<dbReference type="InterPro" id="IPR004307">
    <property type="entry name" value="TspO_MBR"/>
</dbReference>
<dbReference type="Gene3D" id="1.20.1260.100">
    <property type="entry name" value="TspO/MBR protein"/>
    <property type="match status" value="1"/>
</dbReference>
<sequence length="151" mass="17787">MNYKRLSISLILPQLTGIIGSFFTVSAIPTWYTTLVKPSFSPPNWLFGPVWVTLYFLMGISIYLIWQKVGKTKDFWLFWTHLFFNAIWTMVFFGLRNPGLALINIVILLCLIVVLIIRFWKIKKTSAYLLMPYLLWVTFATVLNYSLWYLN</sequence>
<keyword evidence="4 6" id="KW-1133">Transmembrane helix</keyword>
<name>A0A1F6LIV4_9BACT</name>
<comment type="similarity">
    <text evidence="2">Belongs to the TspO/BZRP family.</text>
</comment>
<dbReference type="PIRSF" id="PIRSF005859">
    <property type="entry name" value="PBR"/>
    <property type="match status" value="1"/>
</dbReference>
<dbReference type="GO" id="GO:0016020">
    <property type="term" value="C:membrane"/>
    <property type="evidence" value="ECO:0007669"/>
    <property type="project" value="UniProtKB-SubCell"/>
</dbReference>
<dbReference type="AlphaFoldDB" id="A0A1F6LIV4"/>
<dbReference type="GO" id="GO:0033013">
    <property type="term" value="P:tetrapyrrole metabolic process"/>
    <property type="evidence" value="ECO:0007669"/>
    <property type="project" value="UniProtKB-ARBA"/>
</dbReference>
<evidence type="ECO:0000256" key="6">
    <source>
        <dbReference type="SAM" id="Phobius"/>
    </source>
</evidence>
<dbReference type="Pfam" id="PF03073">
    <property type="entry name" value="TspO_MBR"/>
    <property type="match status" value="1"/>
</dbReference>
<feature type="transmembrane region" description="Helical" evidence="6">
    <location>
        <begin position="127"/>
        <end position="148"/>
    </location>
</feature>
<comment type="subcellular location">
    <subcellularLocation>
        <location evidence="1">Membrane</location>
        <topology evidence="1">Multi-pass membrane protein</topology>
    </subcellularLocation>
</comment>
<evidence type="ECO:0000256" key="2">
    <source>
        <dbReference type="ARBA" id="ARBA00007524"/>
    </source>
</evidence>
<evidence type="ECO:0000313" key="7">
    <source>
        <dbReference type="EMBL" id="OGH59342.1"/>
    </source>
</evidence>
<accession>A0A1F6LIV4</accession>
<evidence type="ECO:0000256" key="3">
    <source>
        <dbReference type="ARBA" id="ARBA00022692"/>
    </source>
</evidence>
<gene>
    <name evidence="7" type="ORF">A2725_00730</name>
</gene>
<keyword evidence="3 6" id="KW-0812">Transmembrane</keyword>
<comment type="caution">
    <text evidence="7">The sequence shown here is derived from an EMBL/GenBank/DDBJ whole genome shotgun (WGS) entry which is preliminary data.</text>
</comment>
<evidence type="ECO:0000256" key="1">
    <source>
        <dbReference type="ARBA" id="ARBA00004141"/>
    </source>
</evidence>
<dbReference type="FunFam" id="1.20.1260.100:FF:000001">
    <property type="entry name" value="translocator protein 2"/>
    <property type="match status" value="1"/>
</dbReference>
<evidence type="ECO:0000313" key="8">
    <source>
        <dbReference type="Proteomes" id="UP000177067"/>
    </source>
</evidence>